<sequence length="252" mass="28607">MVAWRLVVFGLVFSIVGYAHVQGANDVPTYQQPLNEFYQLVENNEDMKLNEWRIRLRDERVQARLSTEEDFMEEVASFERNGWENTSLLTEGSEWKAHFTYVGPNGLTESLQFFAYPTPNQNGSTHLVTYEVFGTNGSVIESNIVGELVEERIQELQMDSPTTYVQIQANDRSSSKDIEKRAKTWIQHLGAETVEALNEELFVSYSAYNPDWTPYIETNGTRMNIQVAIRGNQGLGAGTTVTIGTPIITTEY</sequence>
<proteinExistence type="predicted"/>
<accession>A0ABV6NJW3</accession>
<organism evidence="1 2">
    <name type="scientific">Halalkalibacter alkalisediminis</name>
    <dbReference type="NCBI Taxonomy" id="935616"/>
    <lineage>
        <taxon>Bacteria</taxon>
        <taxon>Bacillati</taxon>
        <taxon>Bacillota</taxon>
        <taxon>Bacilli</taxon>
        <taxon>Bacillales</taxon>
        <taxon>Bacillaceae</taxon>
        <taxon>Halalkalibacter</taxon>
    </lineage>
</organism>
<dbReference type="InterPro" id="IPR036209">
    <property type="entry name" value="YwmB-like_sf"/>
</dbReference>
<dbReference type="Gene3D" id="3.30.2030.10">
    <property type="entry name" value="YwmB-like"/>
    <property type="match status" value="1"/>
</dbReference>
<dbReference type="InterPro" id="IPR014794">
    <property type="entry name" value="DUF1779"/>
</dbReference>
<protein>
    <submittedName>
        <fullName evidence="1">YwmB family TATA-box binding protein</fullName>
    </submittedName>
</protein>
<evidence type="ECO:0000313" key="1">
    <source>
        <dbReference type="EMBL" id="MFC0561060.1"/>
    </source>
</evidence>
<dbReference type="RefSeq" id="WP_273842332.1">
    <property type="nucleotide sequence ID" value="NZ_JAQQWT010000005.1"/>
</dbReference>
<dbReference type="Proteomes" id="UP001589833">
    <property type="component" value="Unassembled WGS sequence"/>
</dbReference>
<dbReference type="Pfam" id="PF08680">
    <property type="entry name" value="DUF1779"/>
    <property type="match status" value="1"/>
</dbReference>
<reference evidence="1 2" key="1">
    <citation type="submission" date="2024-09" db="EMBL/GenBank/DDBJ databases">
        <authorList>
            <person name="Sun Q."/>
            <person name="Mori K."/>
        </authorList>
    </citation>
    <scope>NUCLEOTIDE SEQUENCE [LARGE SCALE GENOMIC DNA]</scope>
    <source>
        <strain evidence="1 2">NCAIM B.02301</strain>
    </source>
</reference>
<dbReference type="Gene3D" id="3.30.360.40">
    <property type="entry name" value="YwmB-like"/>
    <property type="match status" value="1"/>
</dbReference>
<dbReference type="SUPFAM" id="SSF143842">
    <property type="entry name" value="YwmB-like"/>
    <property type="match status" value="1"/>
</dbReference>
<name>A0ABV6NJW3_9BACI</name>
<gene>
    <name evidence="1" type="ORF">ACFFH4_19120</name>
</gene>
<evidence type="ECO:0000313" key="2">
    <source>
        <dbReference type="Proteomes" id="UP001589833"/>
    </source>
</evidence>
<comment type="caution">
    <text evidence="1">The sequence shown here is derived from an EMBL/GenBank/DDBJ whole genome shotgun (WGS) entry which is preliminary data.</text>
</comment>
<keyword evidence="2" id="KW-1185">Reference proteome</keyword>
<dbReference type="EMBL" id="JBHLTR010000054">
    <property type="protein sequence ID" value="MFC0561060.1"/>
    <property type="molecule type" value="Genomic_DNA"/>
</dbReference>